<dbReference type="EMBL" id="BNJQ01000011">
    <property type="protein sequence ID" value="GHP05864.1"/>
    <property type="molecule type" value="Genomic_DNA"/>
</dbReference>
<feature type="compositionally biased region" description="Low complexity" evidence="1">
    <location>
        <begin position="53"/>
        <end position="62"/>
    </location>
</feature>
<dbReference type="PANTHER" id="PTHR36015">
    <property type="entry name" value="HOLLIDAY JUNCTION RESOLVASE MOC1, CHLOROPLASTIC-RELATED"/>
    <property type="match status" value="1"/>
</dbReference>
<dbReference type="InterPro" id="IPR036397">
    <property type="entry name" value="RNaseH_sf"/>
</dbReference>
<protein>
    <submittedName>
        <fullName evidence="2">Uncharacterized protein</fullName>
    </submittedName>
</protein>
<dbReference type="OrthoDB" id="1910737at2759"/>
<dbReference type="InterPro" id="IPR045290">
    <property type="entry name" value="MOC1-like"/>
</dbReference>
<dbReference type="GO" id="GO:0003676">
    <property type="term" value="F:nucleic acid binding"/>
    <property type="evidence" value="ECO:0007669"/>
    <property type="project" value="InterPro"/>
</dbReference>
<dbReference type="CDD" id="cd22992">
    <property type="entry name" value="MOC1"/>
    <property type="match status" value="1"/>
</dbReference>
<gene>
    <name evidence="2" type="ORF">PPROV_000461100</name>
</gene>
<dbReference type="GO" id="GO:0008821">
    <property type="term" value="F:crossover junction DNA endonuclease activity"/>
    <property type="evidence" value="ECO:0007669"/>
    <property type="project" value="InterPro"/>
</dbReference>
<dbReference type="AlphaFoldDB" id="A0A830HFL6"/>
<evidence type="ECO:0000256" key="1">
    <source>
        <dbReference type="SAM" id="MobiDB-lite"/>
    </source>
</evidence>
<keyword evidence="3" id="KW-1185">Reference proteome</keyword>
<organism evidence="2 3">
    <name type="scientific">Pycnococcus provasolii</name>
    <dbReference type="NCBI Taxonomy" id="41880"/>
    <lineage>
        <taxon>Eukaryota</taxon>
        <taxon>Viridiplantae</taxon>
        <taxon>Chlorophyta</taxon>
        <taxon>Pseudoscourfieldiophyceae</taxon>
        <taxon>Pseudoscourfieldiales</taxon>
        <taxon>Pycnococcaceae</taxon>
        <taxon>Pycnococcus</taxon>
    </lineage>
</organism>
<proteinExistence type="predicted"/>
<evidence type="ECO:0000313" key="3">
    <source>
        <dbReference type="Proteomes" id="UP000660262"/>
    </source>
</evidence>
<feature type="region of interest" description="Disordered" evidence="1">
    <location>
        <begin position="90"/>
        <end position="110"/>
    </location>
</feature>
<sequence length="476" mass="50493">MAVAPHHVPRVRRGKVPLVCRRAARTHRWCGGARRGVSACASGDDASGDDASGDASNNASGAPSAFDVSVVATSAALRLACCTLEALTEAPEEEETHNQQHADSSRSSSGASVLTQWPTLLFPAVKRGATFAGVDTDFDGAVAAWTIPQTEEWEEAAHAVCEAAAARRRGLDALLAGETNAWLAHDEELARAASRLLQLVEVRIFDAPMLAQENFAEEWDKCVASLVGSDDQTTSAPTQVVDGARRKTSLRVRRGSTQARHIDAAAIRELFQHLCPIDAVAVELPPPNPVLSRVTTSRMAYNAGLYVGACTGSATRVHTVAPQRWKAAAGLPRRASKDDSRALASALFPAAAPFLSDKTHHGRADALLLSAFACGAMFGVCPPWNTLADARDAVSSCTRLAHEQDGCHCTLTVARAVTLALGDASTAHLPSVTTVREVRTARAFRACAPPLGVPRKPEQTYASSWDGWRSFLQEAA</sequence>
<dbReference type="Proteomes" id="UP000660262">
    <property type="component" value="Unassembled WGS sequence"/>
</dbReference>
<name>A0A830HFL6_9CHLO</name>
<evidence type="ECO:0000313" key="2">
    <source>
        <dbReference type="EMBL" id="GHP05864.1"/>
    </source>
</evidence>
<dbReference type="PANTHER" id="PTHR36015:SF6">
    <property type="entry name" value="HOLLIDAY JUNCTION RESOLVASE MOC1, CHLOROPLASTIC-RELATED"/>
    <property type="match status" value="1"/>
</dbReference>
<dbReference type="Gene3D" id="3.30.420.10">
    <property type="entry name" value="Ribonuclease H-like superfamily/Ribonuclease H"/>
    <property type="match status" value="1"/>
</dbReference>
<feature type="region of interest" description="Disordered" evidence="1">
    <location>
        <begin position="35"/>
        <end position="62"/>
    </location>
</feature>
<comment type="caution">
    <text evidence="2">The sequence shown here is derived from an EMBL/GenBank/DDBJ whole genome shotgun (WGS) entry which is preliminary data.</text>
</comment>
<accession>A0A830HFL6</accession>
<feature type="compositionally biased region" description="Low complexity" evidence="1">
    <location>
        <begin position="36"/>
        <end position="45"/>
    </location>
</feature>
<reference evidence="2" key="1">
    <citation type="submission" date="2020-10" db="EMBL/GenBank/DDBJ databases">
        <title>Unveiling of a novel bifunctional photoreceptor, Dualchrome1, isolated from a cosmopolitan green alga.</title>
        <authorList>
            <person name="Suzuki S."/>
            <person name="Kawachi M."/>
        </authorList>
    </citation>
    <scope>NUCLEOTIDE SEQUENCE</scope>
    <source>
        <strain evidence="2">NIES 2893</strain>
    </source>
</reference>